<dbReference type="EMBL" id="JACOPR010000004">
    <property type="protein sequence ID" value="MBC5730944.1"/>
    <property type="molecule type" value="Genomic_DNA"/>
</dbReference>
<dbReference type="RefSeq" id="WP_101692688.1">
    <property type="nucleotide sequence ID" value="NZ_JACOPR010000004.1"/>
</dbReference>
<dbReference type="Pfam" id="PF03358">
    <property type="entry name" value="FMN_red"/>
    <property type="match status" value="1"/>
</dbReference>
<keyword evidence="1" id="KW-0285">Flavoprotein</keyword>
<dbReference type="InterPro" id="IPR029039">
    <property type="entry name" value="Flavoprotein-like_sf"/>
</dbReference>
<dbReference type="Proteomes" id="UP000660021">
    <property type="component" value="Unassembled WGS sequence"/>
</dbReference>
<keyword evidence="2" id="KW-0288">FMN</keyword>
<evidence type="ECO:0000256" key="1">
    <source>
        <dbReference type="ARBA" id="ARBA00022630"/>
    </source>
</evidence>
<keyword evidence="5" id="KW-1185">Reference proteome</keyword>
<evidence type="ECO:0000313" key="4">
    <source>
        <dbReference type="EMBL" id="MBC5730944.1"/>
    </source>
</evidence>
<dbReference type="Gene3D" id="3.40.50.360">
    <property type="match status" value="1"/>
</dbReference>
<feature type="domain" description="NADPH-dependent FMN reductase-like" evidence="3">
    <location>
        <begin position="3"/>
        <end position="152"/>
    </location>
</feature>
<proteinExistence type="predicted"/>
<dbReference type="SUPFAM" id="SSF52218">
    <property type="entry name" value="Flavoproteins"/>
    <property type="match status" value="1"/>
</dbReference>
<accession>A0ABR7HTV7</accession>
<gene>
    <name evidence="4" type="ORF">H8S34_08885</name>
</gene>
<sequence length="214" mass="23093">MVHILGLCASPRREGATDYALRMALEGAQGVSEEIETSMVTLAGKRIAPCTDCKACIRSHSWCVIPDDMRTLVEQLDRADGILVASPVYCMGPTPQLSAFCSRLRAIRDCFPGLLRGKFLAALAVGGTRNGGQETTVAAIHNLFGIRGMNLVTNEPREYMGGRVWSDDAGAEGAQRDTLGMAGAVSLGRRLAETTLIYSYGKQVWAQRQETTNP</sequence>
<reference evidence="4 5" key="1">
    <citation type="submission" date="2020-08" db="EMBL/GenBank/DDBJ databases">
        <title>Genome public.</title>
        <authorList>
            <person name="Liu C."/>
            <person name="Sun Q."/>
        </authorList>
    </citation>
    <scope>NUCLEOTIDE SEQUENCE [LARGE SCALE GENOMIC DNA]</scope>
    <source>
        <strain evidence="4 5">New-38</strain>
    </source>
</reference>
<name>A0ABR7HTV7_9FIRM</name>
<evidence type="ECO:0000259" key="3">
    <source>
        <dbReference type="Pfam" id="PF03358"/>
    </source>
</evidence>
<comment type="caution">
    <text evidence="4">The sequence shown here is derived from an EMBL/GenBank/DDBJ whole genome shotgun (WGS) entry which is preliminary data.</text>
</comment>
<dbReference type="PANTHER" id="PTHR43278:SF1">
    <property type="entry name" value="IRON-SULFUR FLAVOPROTEIN MJ1083"/>
    <property type="match status" value="1"/>
</dbReference>
<evidence type="ECO:0000256" key="2">
    <source>
        <dbReference type="ARBA" id="ARBA00022643"/>
    </source>
</evidence>
<protein>
    <submittedName>
        <fullName evidence="4">Flavodoxin family protein</fullName>
    </submittedName>
</protein>
<dbReference type="InterPro" id="IPR005025">
    <property type="entry name" value="FMN_Rdtase-like_dom"/>
</dbReference>
<dbReference type="InterPro" id="IPR051796">
    <property type="entry name" value="ISF_SsuE-like"/>
</dbReference>
<organism evidence="4 5">
    <name type="scientific">Pseudoflavonifractor hominis</name>
    <dbReference type="NCBI Taxonomy" id="2763059"/>
    <lineage>
        <taxon>Bacteria</taxon>
        <taxon>Bacillati</taxon>
        <taxon>Bacillota</taxon>
        <taxon>Clostridia</taxon>
        <taxon>Eubacteriales</taxon>
        <taxon>Oscillospiraceae</taxon>
        <taxon>Pseudoflavonifractor</taxon>
    </lineage>
</organism>
<evidence type="ECO:0000313" key="5">
    <source>
        <dbReference type="Proteomes" id="UP000660021"/>
    </source>
</evidence>
<dbReference type="PANTHER" id="PTHR43278">
    <property type="entry name" value="NAD(P)H-DEPENDENT FMN-CONTAINING OXIDOREDUCTASE YWQN-RELATED"/>
    <property type="match status" value="1"/>
</dbReference>